<dbReference type="Proteomes" id="UP001292079">
    <property type="component" value="Unassembled WGS sequence"/>
</dbReference>
<dbReference type="Gene3D" id="1.20.890.10">
    <property type="entry name" value="cAMP-dependent protein kinase regulatory subunit, dimerization-anchoring domain"/>
    <property type="match status" value="1"/>
</dbReference>
<evidence type="ECO:0000313" key="6">
    <source>
        <dbReference type="EMBL" id="KAK4470491.1"/>
    </source>
</evidence>
<comment type="caution">
    <text evidence="6">The sequence shown here is derived from an EMBL/GenBank/DDBJ whole genome shotgun (WGS) entry which is preliminary data.</text>
</comment>
<protein>
    <recommendedName>
        <fullName evidence="8">Ropporin-1-like protein</fullName>
    </recommendedName>
</protein>
<dbReference type="PANTHER" id="PTHR14952">
    <property type="entry name" value="ROPPORIN-1-LIKE PROTEIN"/>
    <property type="match status" value="1"/>
</dbReference>
<evidence type="ECO:0008006" key="8">
    <source>
        <dbReference type="Google" id="ProtNLM"/>
    </source>
</evidence>
<keyword evidence="4" id="KW-0966">Cell projection</keyword>
<comment type="subcellular location">
    <subcellularLocation>
        <location evidence="1">Cell projection</location>
        <location evidence="1">Cilium</location>
        <location evidence="1">Flagellum</location>
    </subcellularLocation>
</comment>
<keyword evidence="7" id="KW-1185">Reference proteome</keyword>
<keyword evidence="2" id="KW-0282">Flagellum</keyword>
<evidence type="ECO:0000256" key="1">
    <source>
        <dbReference type="ARBA" id="ARBA00004230"/>
    </source>
</evidence>
<dbReference type="InterPro" id="IPR047844">
    <property type="entry name" value="ROP_DD"/>
</dbReference>
<comment type="similarity">
    <text evidence="5">Belongs to the ropporin family.</text>
</comment>
<keyword evidence="3" id="KW-0969">Cilium</keyword>
<evidence type="ECO:0000313" key="7">
    <source>
        <dbReference type="Proteomes" id="UP001292079"/>
    </source>
</evidence>
<accession>A0AAE1ZAH6</accession>
<dbReference type="GO" id="GO:0031514">
    <property type="term" value="C:motile cilium"/>
    <property type="evidence" value="ECO:0007669"/>
    <property type="project" value="UniProtKB-SubCell"/>
</dbReference>
<dbReference type="SUPFAM" id="SSF47391">
    <property type="entry name" value="Dimerization-anchoring domain of cAMP-dependent PK regulatory subunit"/>
    <property type="match status" value="1"/>
</dbReference>
<organism evidence="6 7">
    <name type="scientific">Schistosoma mekongi</name>
    <name type="common">Parasitic worm</name>
    <dbReference type="NCBI Taxonomy" id="38744"/>
    <lineage>
        <taxon>Eukaryota</taxon>
        <taxon>Metazoa</taxon>
        <taxon>Spiralia</taxon>
        <taxon>Lophotrochozoa</taxon>
        <taxon>Platyhelminthes</taxon>
        <taxon>Trematoda</taxon>
        <taxon>Digenea</taxon>
        <taxon>Strigeidida</taxon>
        <taxon>Schistosomatoidea</taxon>
        <taxon>Schistosomatidae</taxon>
        <taxon>Schistosoma</taxon>
    </lineage>
</organism>
<sequence length="249" mass="28799">MPVTSAPYYCHEQIHIPPTFPDILKQFTKAAIRTQPKDVLKWSYALVNSLYKLLCFRYFKAMAKSEIPPVREKLEFPTSTMKVDTGLTPGTLKILNNQLASMKIVALPVIEEKWRDLSLPVERFQEICRIGNFVNACEWRWFLALAASELCPTLSETLKLICELLTADPEGGAARLPFEQWLEFYRYLAKIDNIPDEHINKVLAYLSFDTIKCQRLTDIRCSQIIYTICISIVRICRVIFTFMDNYSIV</sequence>
<reference evidence="6" key="2">
    <citation type="journal article" date="2023" name="Infect Dis Poverty">
        <title>Chromosome-scale genome of the human blood fluke Schistosoma mekongi and its implications for public health.</title>
        <authorList>
            <person name="Zhou M."/>
            <person name="Xu L."/>
            <person name="Xu D."/>
            <person name="Chen W."/>
            <person name="Khan J."/>
            <person name="Hu Y."/>
            <person name="Huang H."/>
            <person name="Wei H."/>
            <person name="Zhang Y."/>
            <person name="Chusongsang P."/>
            <person name="Tanasarnprasert K."/>
            <person name="Hu X."/>
            <person name="Limpanont Y."/>
            <person name="Lv Z."/>
        </authorList>
    </citation>
    <scope>NUCLEOTIDE SEQUENCE</scope>
    <source>
        <strain evidence="6">LV_2022a</strain>
    </source>
</reference>
<evidence type="ECO:0000256" key="5">
    <source>
        <dbReference type="ARBA" id="ARBA00035651"/>
    </source>
</evidence>
<dbReference type="EMBL" id="JALJAT010000004">
    <property type="protein sequence ID" value="KAK4470491.1"/>
    <property type="molecule type" value="Genomic_DNA"/>
</dbReference>
<dbReference type="AlphaFoldDB" id="A0AAE1ZAH6"/>
<dbReference type="PANTHER" id="PTHR14952:SF9">
    <property type="entry name" value="EF-HAND DOMAIN-CONTAINING PROTEIN"/>
    <property type="match status" value="1"/>
</dbReference>
<reference evidence="6" key="1">
    <citation type="submission" date="2022-04" db="EMBL/GenBank/DDBJ databases">
        <authorList>
            <person name="Xu L."/>
            <person name="Lv Z."/>
        </authorList>
    </citation>
    <scope>NUCLEOTIDE SEQUENCE</scope>
    <source>
        <strain evidence="6">LV_2022a</strain>
    </source>
</reference>
<proteinExistence type="inferred from homology"/>
<evidence type="ECO:0000256" key="2">
    <source>
        <dbReference type="ARBA" id="ARBA00022846"/>
    </source>
</evidence>
<evidence type="ECO:0000256" key="3">
    <source>
        <dbReference type="ARBA" id="ARBA00023069"/>
    </source>
</evidence>
<gene>
    <name evidence="6" type="ORF">MN116_006041</name>
</gene>
<evidence type="ECO:0000256" key="4">
    <source>
        <dbReference type="ARBA" id="ARBA00023273"/>
    </source>
</evidence>
<name>A0AAE1ZAH6_SCHME</name>
<dbReference type="CDD" id="cd23019">
    <property type="entry name" value="DD_ROP"/>
    <property type="match status" value="1"/>
</dbReference>